<dbReference type="EMBL" id="BARS01044190">
    <property type="protein sequence ID" value="GAG33517.1"/>
    <property type="molecule type" value="Genomic_DNA"/>
</dbReference>
<proteinExistence type="predicted"/>
<reference evidence="1" key="1">
    <citation type="journal article" date="2014" name="Front. Microbiol.">
        <title>High frequency of phylogenetically diverse reductive dehalogenase-homologous genes in deep subseafloor sedimentary metagenomes.</title>
        <authorList>
            <person name="Kawai M."/>
            <person name="Futagami T."/>
            <person name="Toyoda A."/>
            <person name="Takaki Y."/>
            <person name="Nishi S."/>
            <person name="Hori S."/>
            <person name="Arai W."/>
            <person name="Tsubouchi T."/>
            <person name="Morono Y."/>
            <person name="Uchiyama I."/>
            <person name="Ito T."/>
            <person name="Fujiyama A."/>
            <person name="Inagaki F."/>
            <person name="Takami H."/>
        </authorList>
    </citation>
    <scope>NUCLEOTIDE SEQUENCE</scope>
    <source>
        <strain evidence="1">Expedition CK06-06</strain>
    </source>
</reference>
<gene>
    <name evidence="1" type="ORF">S01H1_66805</name>
</gene>
<evidence type="ECO:0000313" key="1">
    <source>
        <dbReference type="EMBL" id="GAG33517.1"/>
    </source>
</evidence>
<sequence>MLMSVRSMNAARLAVEQTSKAISDLDPRAAMYGFLNMMQVVRNLTSLTVMLKESTGAASAAQAVLAALTGRLWLVPLALAAGALVYSKIKSMQTGGPVRETGLYVLHRGEYVVPSRHVHSYGPIFVTFDKQPRRGMDMDEWLRRLGPRLVEQTRRGG</sequence>
<name>X0XDQ8_9ZZZZ</name>
<dbReference type="AlphaFoldDB" id="X0XDQ8"/>
<organism evidence="1">
    <name type="scientific">marine sediment metagenome</name>
    <dbReference type="NCBI Taxonomy" id="412755"/>
    <lineage>
        <taxon>unclassified sequences</taxon>
        <taxon>metagenomes</taxon>
        <taxon>ecological metagenomes</taxon>
    </lineage>
</organism>
<protein>
    <submittedName>
        <fullName evidence="1">Uncharacterized protein</fullName>
    </submittedName>
</protein>
<accession>X0XDQ8</accession>
<comment type="caution">
    <text evidence="1">The sequence shown here is derived from an EMBL/GenBank/DDBJ whole genome shotgun (WGS) entry which is preliminary data.</text>
</comment>